<protein>
    <submittedName>
        <fullName evidence="2">Uncharacterized protein</fullName>
    </submittedName>
</protein>
<feature type="compositionally biased region" description="Polar residues" evidence="1">
    <location>
        <begin position="96"/>
        <end position="108"/>
    </location>
</feature>
<feature type="compositionally biased region" description="Polar residues" evidence="1">
    <location>
        <begin position="71"/>
        <end position="81"/>
    </location>
</feature>
<organism evidence="2 3">
    <name type="scientific">Stylosanthes scabra</name>
    <dbReference type="NCBI Taxonomy" id="79078"/>
    <lineage>
        <taxon>Eukaryota</taxon>
        <taxon>Viridiplantae</taxon>
        <taxon>Streptophyta</taxon>
        <taxon>Embryophyta</taxon>
        <taxon>Tracheophyta</taxon>
        <taxon>Spermatophyta</taxon>
        <taxon>Magnoliopsida</taxon>
        <taxon>eudicotyledons</taxon>
        <taxon>Gunneridae</taxon>
        <taxon>Pentapetalae</taxon>
        <taxon>rosids</taxon>
        <taxon>fabids</taxon>
        <taxon>Fabales</taxon>
        <taxon>Fabaceae</taxon>
        <taxon>Papilionoideae</taxon>
        <taxon>50 kb inversion clade</taxon>
        <taxon>dalbergioids sensu lato</taxon>
        <taxon>Dalbergieae</taxon>
        <taxon>Pterocarpus clade</taxon>
        <taxon>Stylosanthes</taxon>
    </lineage>
</organism>
<comment type="caution">
    <text evidence="2">The sequence shown here is derived from an EMBL/GenBank/DDBJ whole genome shotgun (WGS) entry which is preliminary data.</text>
</comment>
<reference evidence="2 3" key="1">
    <citation type="journal article" date="2023" name="Plants (Basel)">
        <title>Bridging the Gap: Combining Genomics and Transcriptomics Approaches to Understand Stylosanthes scabra, an Orphan Legume from the Brazilian Caatinga.</title>
        <authorList>
            <person name="Ferreira-Neto J.R.C."/>
            <person name="da Silva M.D."/>
            <person name="Binneck E."/>
            <person name="de Melo N.F."/>
            <person name="da Silva R.H."/>
            <person name="de Melo A.L.T.M."/>
            <person name="Pandolfi V."/>
            <person name="Bustamante F.O."/>
            <person name="Brasileiro-Vidal A.C."/>
            <person name="Benko-Iseppon A.M."/>
        </authorList>
    </citation>
    <scope>NUCLEOTIDE SEQUENCE [LARGE SCALE GENOMIC DNA]</scope>
    <source>
        <tissue evidence="2">Leaves</tissue>
    </source>
</reference>
<dbReference type="Proteomes" id="UP001341840">
    <property type="component" value="Unassembled WGS sequence"/>
</dbReference>
<feature type="region of interest" description="Disordered" evidence="1">
    <location>
        <begin position="71"/>
        <end position="122"/>
    </location>
</feature>
<name>A0ABU6ZST8_9FABA</name>
<sequence length="193" mass="21393">MLIHCILLDTISLRPISHPSHHRWTPDKYEGYVTFVMSRITSFTIHEAESFLKAFESILNKKTQNLTIAHLAQTNPESTQPYGRGTGGRGNREGQPPQTSNSVSYSNTLPPPPSSTFHQPKTYLTAAPNPPEASWFADSGASHHVTKAMLLKGKAKGGLYFFDNLVVPGLENSHSTVCSTTFIPIRKCLFSYF</sequence>
<dbReference type="EMBL" id="JASCZI010273591">
    <property type="protein sequence ID" value="MED6225066.1"/>
    <property type="molecule type" value="Genomic_DNA"/>
</dbReference>
<gene>
    <name evidence="2" type="ORF">PIB30_090244</name>
</gene>
<evidence type="ECO:0000313" key="3">
    <source>
        <dbReference type="Proteomes" id="UP001341840"/>
    </source>
</evidence>
<accession>A0ABU6ZST8</accession>
<keyword evidence="3" id="KW-1185">Reference proteome</keyword>
<evidence type="ECO:0000256" key="1">
    <source>
        <dbReference type="SAM" id="MobiDB-lite"/>
    </source>
</evidence>
<evidence type="ECO:0000313" key="2">
    <source>
        <dbReference type="EMBL" id="MED6225066.1"/>
    </source>
</evidence>
<proteinExistence type="predicted"/>